<keyword evidence="1" id="KW-0808">Transferase</keyword>
<dbReference type="SUPFAM" id="SSF53448">
    <property type="entry name" value="Nucleotide-diphospho-sugar transferases"/>
    <property type="match status" value="1"/>
</dbReference>
<dbReference type="Pfam" id="PF13704">
    <property type="entry name" value="Glyco_tranf_2_4"/>
    <property type="match status" value="1"/>
</dbReference>
<protein>
    <submittedName>
        <fullName evidence="1">Glycosyltransferase family 2 protein</fullName>
    </submittedName>
</protein>
<gene>
    <name evidence="1" type="ORF">DK419_09805</name>
</gene>
<dbReference type="AlphaFoldDB" id="A0A2U8WMC9"/>
<dbReference type="EMBL" id="CP029553">
    <property type="protein sequence ID" value="AWN46570.1"/>
    <property type="molecule type" value="Genomic_DNA"/>
</dbReference>
<dbReference type="OrthoDB" id="565316at2"/>
<name>A0A2U8WMC9_9HYPH</name>
<dbReference type="Gene3D" id="3.90.550.10">
    <property type="entry name" value="Spore Coat Polysaccharide Biosynthesis Protein SpsA, Chain A"/>
    <property type="match status" value="1"/>
</dbReference>
<reference evidence="1 2" key="1">
    <citation type="submission" date="2018-05" db="EMBL/GenBank/DDBJ databases">
        <title>Complete Genome Sequence of Methylobacterium sp. 17Sr1-28.</title>
        <authorList>
            <person name="Srinivasan S."/>
        </authorList>
    </citation>
    <scope>NUCLEOTIDE SEQUENCE [LARGE SCALE GENOMIC DNA]</scope>
    <source>
        <strain evidence="1 2">17Sr1-28</strain>
    </source>
</reference>
<evidence type="ECO:0000313" key="1">
    <source>
        <dbReference type="EMBL" id="AWN46570.1"/>
    </source>
</evidence>
<sequence>MTFASAFRHAFQGRTKAKAMKYVAVTRILDEADIVEAFTRHSALFVGHHIFMDNGSNDGTLDILRALQDEGLPITVFQNKSVHYNEREFNTFLYKEAVDNHQADWVVFLDADEFLDDRHLGMSFHQYFEALSRSDRPAHCVKVPMVNYQYTRQDDKGEVIVPRRMIRRHAPSDTCKVIVSAKIRHDDILIDNGSHHVFCRGSEVREAITENSIWLAHFSERSPFQLVVKFVRGWAKVLAAGESVIETGASSHYRGPFHMLRDNPESLLRSEWFMTHKNEHPDLVEDPMRYHGGELRYTKSPDDEMLAVRSLMGYLTDLADQHGRLIDSSASVRQLVEQWGSRHDRIL</sequence>
<dbReference type="GO" id="GO:0016740">
    <property type="term" value="F:transferase activity"/>
    <property type="evidence" value="ECO:0007669"/>
    <property type="project" value="UniProtKB-KW"/>
</dbReference>
<dbReference type="InterPro" id="IPR029044">
    <property type="entry name" value="Nucleotide-diphossugar_trans"/>
</dbReference>
<organism evidence="1 2">
    <name type="scientific">Methylobacterium terrae</name>
    <dbReference type="NCBI Taxonomy" id="2202827"/>
    <lineage>
        <taxon>Bacteria</taxon>
        <taxon>Pseudomonadati</taxon>
        <taxon>Pseudomonadota</taxon>
        <taxon>Alphaproteobacteria</taxon>
        <taxon>Hyphomicrobiales</taxon>
        <taxon>Methylobacteriaceae</taxon>
        <taxon>Methylobacterium</taxon>
    </lineage>
</organism>
<dbReference type="KEGG" id="mtea:DK419_09805"/>
<keyword evidence="2" id="KW-1185">Reference proteome</keyword>
<dbReference type="Proteomes" id="UP000245444">
    <property type="component" value="Chromosome"/>
</dbReference>
<proteinExistence type="predicted"/>
<evidence type="ECO:0000313" key="2">
    <source>
        <dbReference type="Proteomes" id="UP000245444"/>
    </source>
</evidence>
<accession>A0A2U8WMC9</accession>
<dbReference type="CDD" id="cd00761">
    <property type="entry name" value="Glyco_tranf_GTA_type"/>
    <property type="match status" value="1"/>
</dbReference>